<name>A0A0C3JUS2_PISTI</name>
<reference evidence="2 3" key="1">
    <citation type="submission" date="2014-04" db="EMBL/GenBank/DDBJ databases">
        <authorList>
            <consortium name="DOE Joint Genome Institute"/>
            <person name="Kuo A."/>
            <person name="Kohler A."/>
            <person name="Costa M.D."/>
            <person name="Nagy L.G."/>
            <person name="Floudas D."/>
            <person name="Copeland A."/>
            <person name="Barry K.W."/>
            <person name="Cichocki N."/>
            <person name="Veneault-Fourrey C."/>
            <person name="LaButti K."/>
            <person name="Lindquist E.A."/>
            <person name="Lipzen A."/>
            <person name="Lundell T."/>
            <person name="Morin E."/>
            <person name="Murat C."/>
            <person name="Sun H."/>
            <person name="Tunlid A."/>
            <person name="Henrissat B."/>
            <person name="Grigoriev I.V."/>
            <person name="Hibbett D.S."/>
            <person name="Martin F."/>
            <person name="Nordberg H.P."/>
            <person name="Cantor M.N."/>
            <person name="Hua S.X."/>
        </authorList>
    </citation>
    <scope>NUCLEOTIDE SEQUENCE [LARGE SCALE GENOMIC DNA]</scope>
    <source>
        <strain evidence="2 3">Marx 270</strain>
    </source>
</reference>
<proteinExistence type="predicted"/>
<dbReference type="InParanoid" id="A0A0C3JUS2"/>
<evidence type="ECO:0000313" key="3">
    <source>
        <dbReference type="Proteomes" id="UP000054217"/>
    </source>
</evidence>
<evidence type="ECO:0000313" key="2">
    <source>
        <dbReference type="EMBL" id="KIO12873.1"/>
    </source>
</evidence>
<feature type="region of interest" description="Disordered" evidence="1">
    <location>
        <begin position="140"/>
        <end position="171"/>
    </location>
</feature>
<evidence type="ECO:0000256" key="1">
    <source>
        <dbReference type="SAM" id="MobiDB-lite"/>
    </source>
</evidence>
<protein>
    <submittedName>
        <fullName evidence="2">Uncharacterized protein</fullName>
    </submittedName>
</protein>
<feature type="compositionally biased region" description="Basic and acidic residues" evidence="1">
    <location>
        <begin position="261"/>
        <end position="277"/>
    </location>
</feature>
<dbReference type="EMBL" id="KN831947">
    <property type="protein sequence ID" value="KIO12873.1"/>
    <property type="molecule type" value="Genomic_DNA"/>
</dbReference>
<feature type="region of interest" description="Disordered" evidence="1">
    <location>
        <begin position="437"/>
        <end position="464"/>
    </location>
</feature>
<dbReference type="Proteomes" id="UP000054217">
    <property type="component" value="Unassembled WGS sequence"/>
</dbReference>
<dbReference type="HOGENOM" id="CLU_594683_0_0_1"/>
<reference evidence="3" key="2">
    <citation type="submission" date="2015-01" db="EMBL/GenBank/DDBJ databases">
        <title>Evolutionary Origins and Diversification of the Mycorrhizal Mutualists.</title>
        <authorList>
            <consortium name="DOE Joint Genome Institute"/>
            <consortium name="Mycorrhizal Genomics Consortium"/>
            <person name="Kohler A."/>
            <person name="Kuo A."/>
            <person name="Nagy L.G."/>
            <person name="Floudas D."/>
            <person name="Copeland A."/>
            <person name="Barry K.W."/>
            <person name="Cichocki N."/>
            <person name="Veneault-Fourrey C."/>
            <person name="LaButti K."/>
            <person name="Lindquist E.A."/>
            <person name="Lipzen A."/>
            <person name="Lundell T."/>
            <person name="Morin E."/>
            <person name="Murat C."/>
            <person name="Riley R."/>
            <person name="Ohm R."/>
            <person name="Sun H."/>
            <person name="Tunlid A."/>
            <person name="Henrissat B."/>
            <person name="Grigoriev I.V."/>
            <person name="Hibbett D.S."/>
            <person name="Martin F."/>
        </authorList>
    </citation>
    <scope>NUCLEOTIDE SEQUENCE [LARGE SCALE GENOMIC DNA]</scope>
    <source>
        <strain evidence="3">Marx 270</strain>
    </source>
</reference>
<sequence>MPFDMFKLFRNRSHRGEVLALEDNDGERGRRYLLKRSSKRKEPIFTPLPSRTPTDPEEEYRDGYVQVHSPSTVMGGTLNARPTTLEDPPMSPSPRDLSHRLEYPRLPHDDIPYAETYHEGITQRGNPDDPIVINHSSRSMSATSSDRTLGHHRPRASEYPGTRIIPPPPRHRPRDYVVQEVAPANIYGSRHYDAHPEARGIHLAESYERGHARHHPKGRPPICYIVPGGMNVVFQDERGRELTSGRRRPAPPAPFIVQDPSGRELYRYDGSPNRDPKVLQIHMGPTRSRGRSYSSPTYHLESYKGYNDPRYDPRHSVDRRGYGRYEGYENHRNHLGHGAHMDPREYDDHRDRGDYRRHGDYSRRVVHEIPRNHGEHEDHRDYEAYSSHDRPELDSPVAPQGLHRTHSHSSHRPFGGGHEDLMEPPIDDRRSVATRVYEGSVHGSTHPEPFDEEITDRLDSLHMT</sequence>
<dbReference type="AlphaFoldDB" id="A0A0C3JUS2"/>
<feature type="region of interest" description="Disordered" evidence="1">
    <location>
        <begin position="38"/>
        <end position="59"/>
    </location>
</feature>
<dbReference type="OrthoDB" id="3240950at2759"/>
<accession>A0A0C3JUS2</accession>
<feature type="compositionally biased region" description="Basic and acidic residues" evidence="1">
    <location>
        <begin position="339"/>
        <end position="393"/>
    </location>
</feature>
<gene>
    <name evidence="2" type="ORF">M404DRAFT_699423</name>
</gene>
<feature type="compositionally biased region" description="Basic and acidic residues" evidence="1">
    <location>
        <begin position="455"/>
        <end position="464"/>
    </location>
</feature>
<organism evidence="2 3">
    <name type="scientific">Pisolithus tinctorius Marx 270</name>
    <dbReference type="NCBI Taxonomy" id="870435"/>
    <lineage>
        <taxon>Eukaryota</taxon>
        <taxon>Fungi</taxon>
        <taxon>Dikarya</taxon>
        <taxon>Basidiomycota</taxon>
        <taxon>Agaricomycotina</taxon>
        <taxon>Agaricomycetes</taxon>
        <taxon>Agaricomycetidae</taxon>
        <taxon>Boletales</taxon>
        <taxon>Sclerodermatineae</taxon>
        <taxon>Pisolithaceae</taxon>
        <taxon>Pisolithus</taxon>
    </lineage>
</organism>
<keyword evidence="3" id="KW-1185">Reference proteome</keyword>
<feature type="region of interest" description="Disordered" evidence="1">
    <location>
        <begin position="328"/>
        <end position="424"/>
    </location>
</feature>
<feature type="region of interest" description="Disordered" evidence="1">
    <location>
        <begin position="239"/>
        <end position="298"/>
    </location>
</feature>